<keyword evidence="2" id="KW-1185">Reference proteome</keyword>
<dbReference type="Proteomes" id="UP000821865">
    <property type="component" value="Chromosome 10"/>
</dbReference>
<proteinExistence type="predicted"/>
<organism evidence="1 2">
    <name type="scientific">Dermacentor silvarum</name>
    <name type="common">Tick</name>
    <dbReference type="NCBI Taxonomy" id="543639"/>
    <lineage>
        <taxon>Eukaryota</taxon>
        <taxon>Metazoa</taxon>
        <taxon>Ecdysozoa</taxon>
        <taxon>Arthropoda</taxon>
        <taxon>Chelicerata</taxon>
        <taxon>Arachnida</taxon>
        <taxon>Acari</taxon>
        <taxon>Parasitiformes</taxon>
        <taxon>Ixodida</taxon>
        <taxon>Ixodoidea</taxon>
        <taxon>Ixodidae</taxon>
        <taxon>Rhipicephalinae</taxon>
        <taxon>Dermacentor</taxon>
    </lineage>
</organism>
<sequence length="184" mass="20611">MAGDDSQTRNSRNNSAKITILQWNCRAFKPRTKRAALRLHLTTHPDMPTVVALQEPGDDATLTNFKVYQRDAQIAICVHQNLTATPVDLAGNTGLLNLVTAFGKTEQKGQLSEATPAAENCLLHLWEARHSLIRRWRQQKHNRQLKLRIAELTQKAGEYAAQLADSNCADRRNTAAKQMSNRST</sequence>
<accession>A0ACB8DNK1</accession>
<dbReference type="EMBL" id="CM023479">
    <property type="protein sequence ID" value="KAH7974030.1"/>
    <property type="molecule type" value="Genomic_DNA"/>
</dbReference>
<protein>
    <submittedName>
        <fullName evidence="1">Uncharacterized protein</fullName>
    </submittedName>
</protein>
<gene>
    <name evidence="1" type="ORF">HPB49_008597</name>
</gene>
<evidence type="ECO:0000313" key="1">
    <source>
        <dbReference type="EMBL" id="KAH7974030.1"/>
    </source>
</evidence>
<comment type="caution">
    <text evidence="1">The sequence shown here is derived from an EMBL/GenBank/DDBJ whole genome shotgun (WGS) entry which is preliminary data.</text>
</comment>
<reference evidence="1" key="1">
    <citation type="submission" date="2020-05" db="EMBL/GenBank/DDBJ databases">
        <title>Large-scale comparative analyses of tick genomes elucidate their genetic diversity and vector capacities.</title>
        <authorList>
            <person name="Jia N."/>
            <person name="Wang J."/>
            <person name="Shi W."/>
            <person name="Du L."/>
            <person name="Sun Y."/>
            <person name="Zhan W."/>
            <person name="Jiang J."/>
            <person name="Wang Q."/>
            <person name="Zhang B."/>
            <person name="Ji P."/>
            <person name="Sakyi L.B."/>
            <person name="Cui X."/>
            <person name="Yuan T."/>
            <person name="Jiang B."/>
            <person name="Yang W."/>
            <person name="Lam T.T.-Y."/>
            <person name="Chang Q."/>
            <person name="Ding S."/>
            <person name="Wang X."/>
            <person name="Zhu J."/>
            <person name="Ruan X."/>
            <person name="Zhao L."/>
            <person name="Wei J."/>
            <person name="Que T."/>
            <person name="Du C."/>
            <person name="Cheng J."/>
            <person name="Dai P."/>
            <person name="Han X."/>
            <person name="Huang E."/>
            <person name="Gao Y."/>
            <person name="Liu J."/>
            <person name="Shao H."/>
            <person name="Ye R."/>
            <person name="Li L."/>
            <person name="Wei W."/>
            <person name="Wang X."/>
            <person name="Wang C."/>
            <person name="Yang T."/>
            <person name="Huo Q."/>
            <person name="Li W."/>
            <person name="Guo W."/>
            <person name="Chen H."/>
            <person name="Zhou L."/>
            <person name="Ni X."/>
            <person name="Tian J."/>
            <person name="Zhou Y."/>
            <person name="Sheng Y."/>
            <person name="Liu T."/>
            <person name="Pan Y."/>
            <person name="Xia L."/>
            <person name="Li J."/>
            <person name="Zhao F."/>
            <person name="Cao W."/>
        </authorList>
    </citation>
    <scope>NUCLEOTIDE SEQUENCE</scope>
    <source>
        <strain evidence="1">Dsil-2018</strain>
    </source>
</reference>
<name>A0ACB8DNK1_DERSI</name>
<evidence type="ECO:0000313" key="2">
    <source>
        <dbReference type="Proteomes" id="UP000821865"/>
    </source>
</evidence>